<gene>
    <name evidence="2" type="ORF">SAMN04488108_0641</name>
</gene>
<sequence length="132" mass="15915">MYFLPYNRNLKDFSRELRSHSTLSEVLLWKYLRAKCFRGYGFNRQKPLDNYIVDFYCKKLDLVIEVDGDSHFSEFAVTEDAERQKILEELGLKFLRIQDFEIKRNIMQVLEDLNELIDQIEAEKGLEKTYFK</sequence>
<feature type="domain" description="DUF559" evidence="1">
    <location>
        <begin position="9"/>
        <end position="115"/>
    </location>
</feature>
<dbReference type="Gene3D" id="3.40.960.10">
    <property type="entry name" value="VSR Endonuclease"/>
    <property type="match status" value="1"/>
</dbReference>
<dbReference type="InterPro" id="IPR007569">
    <property type="entry name" value="DUF559"/>
</dbReference>
<dbReference type="CDD" id="cd01038">
    <property type="entry name" value="Endonuclease_DUF559"/>
    <property type="match status" value="1"/>
</dbReference>
<dbReference type="PANTHER" id="PTHR38590:SF1">
    <property type="entry name" value="BLL0828 PROTEIN"/>
    <property type="match status" value="1"/>
</dbReference>
<evidence type="ECO:0000313" key="3">
    <source>
        <dbReference type="Proteomes" id="UP000184609"/>
    </source>
</evidence>
<reference evidence="3" key="1">
    <citation type="submission" date="2016-12" db="EMBL/GenBank/DDBJ databases">
        <authorList>
            <person name="Varghese N."/>
            <person name="Submissions S."/>
        </authorList>
    </citation>
    <scope>NUCLEOTIDE SEQUENCE [LARGE SCALE GENOMIC DNA]</scope>
    <source>
        <strain evidence="3">DSM 25035</strain>
    </source>
</reference>
<dbReference type="InterPro" id="IPR047216">
    <property type="entry name" value="Endonuclease_DUF559_bact"/>
</dbReference>
<keyword evidence="2" id="KW-0540">Nuclease</keyword>
<accession>A0A1M7Z5I8</accession>
<protein>
    <submittedName>
        <fullName evidence="2">Very-short-patch-repair endonuclease</fullName>
    </submittedName>
</protein>
<proteinExistence type="predicted"/>
<keyword evidence="2" id="KW-0255">Endonuclease</keyword>
<dbReference type="InterPro" id="IPR011335">
    <property type="entry name" value="Restrct_endonuc-II-like"/>
</dbReference>
<organism evidence="2 3">
    <name type="scientific">Algoriphagus zhangzhouensis</name>
    <dbReference type="NCBI Taxonomy" id="1073327"/>
    <lineage>
        <taxon>Bacteria</taxon>
        <taxon>Pseudomonadati</taxon>
        <taxon>Bacteroidota</taxon>
        <taxon>Cytophagia</taxon>
        <taxon>Cytophagales</taxon>
        <taxon>Cyclobacteriaceae</taxon>
        <taxon>Algoriphagus</taxon>
    </lineage>
</organism>
<dbReference type="SUPFAM" id="SSF52980">
    <property type="entry name" value="Restriction endonuclease-like"/>
    <property type="match status" value="1"/>
</dbReference>
<name>A0A1M7Z5I8_9BACT</name>
<evidence type="ECO:0000259" key="1">
    <source>
        <dbReference type="Pfam" id="PF04480"/>
    </source>
</evidence>
<keyword evidence="2" id="KW-0378">Hydrolase</keyword>
<dbReference type="OrthoDB" id="9798754at2"/>
<dbReference type="RefSeq" id="WP_073570293.1">
    <property type="nucleotide sequence ID" value="NZ_FRXN01000001.1"/>
</dbReference>
<keyword evidence="3" id="KW-1185">Reference proteome</keyword>
<dbReference type="Proteomes" id="UP000184609">
    <property type="component" value="Unassembled WGS sequence"/>
</dbReference>
<dbReference type="AlphaFoldDB" id="A0A1M7Z5I8"/>
<evidence type="ECO:0000313" key="2">
    <source>
        <dbReference type="EMBL" id="SHO60203.1"/>
    </source>
</evidence>
<dbReference type="EMBL" id="FRXN01000001">
    <property type="protein sequence ID" value="SHO60203.1"/>
    <property type="molecule type" value="Genomic_DNA"/>
</dbReference>
<dbReference type="PANTHER" id="PTHR38590">
    <property type="entry name" value="BLL0828 PROTEIN"/>
    <property type="match status" value="1"/>
</dbReference>
<dbReference type="STRING" id="1073327.SAMN04488108_0641"/>
<dbReference type="GO" id="GO:0004519">
    <property type="term" value="F:endonuclease activity"/>
    <property type="evidence" value="ECO:0007669"/>
    <property type="project" value="UniProtKB-KW"/>
</dbReference>
<dbReference type="Pfam" id="PF04480">
    <property type="entry name" value="DUF559"/>
    <property type="match status" value="1"/>
</dbReference>